<comment type="caution">
    <text evidence="2">The sequence shown here is derived from an EMBL/GenBank/DDBJ whole genome shotgun (WGS) entry which is preliminary data.</text>
</comment>
<dbReference type="Proteomes" id="UP000243217">
    <property type="component" value="Unassembled WGS sequence"/>
</dbReference>
<keyword evidence="3" id="KW-1185">Reference proteome</keyword>
<feature type="non-terminal residue" evidence="2">
    <location>
        <position position="1"/>
    </location>
</feature>
<evidence type="ECO:0000313" key="2">
    <source>
        <dbReference type="EMBL" id="OQR99869.1"/>
    </source>
</evidence>
<evidence type="ECO:0000256" key="1">
    <source>
        <dbReference type="SAM" id="MobiDB-lite"/>
    </source>
</evidence>
<sequence>DFCESWIREEKERLENKANGSRKRKRNKKKDANGLAISAAKKQQVGHGFKLSCPLNAAMKPISSSNLITSNLSLLQRPPMIKTTCPSFNLLANSKTAALKKPFKTDAKLCQAGKCLSKPKQPFTATTPRAPVKRVNSVPQMTKPTQAPSLTPTKKSTSQSSSISSQLQELQAQLANRSKSLSFDQDEVQSQDNACDELIEYNLDLASRDFRELDFMTDGDCWIPEALCDVSIHSYDTLFNEHQSSMHTPLKEDDLDAALSPTSVMDLYPNDSMWSSMDIPSSDVLLYDCLF</sequence>
<organism evidence="2 3">
    <name type="scientific">Thraustotheca clavata</name>
    <dbReference type="NCBI Taxonomy" id="74557"/>
    <lineage>
        <taxon>Eukaryota</taxon>
        <taxon>Sar</taxon>
        <taxon>Stramenopiles</taxon>
        <taxon>Oomycota</taxon>
        <taxon>Saprolegniomycetes</taxon>
        <taxon>Saprolegniales</taxon>
        <taxon>Achlyaceae</taxon>
        <taxon>Thraustotheca</taxon>
    </lineage>
</organism>
<feature type="region of interest" description="Disordered" evidence="1">
    <location>
        <begin position="120"/>
        <end position="169"/>
    </location>
</feature>
<feature type="compositionally biased region" description="Polar residues" evidence="1">
    <location>
        <begin position="137"/>
        <end position="147"/>
    </location>
</feature>
<protein>
    <submittedName>
        <fullName evidence="2">Uncharacterized protein</fullName>
    </submittedName>
</protein>
<proteinExistence type="predicted"/>
<evidence type="ECO:0000313" key="3">
    <source>
        <dbReference type="Proteomes" id="UP000243217"/>
    </source>
</evidence>
<gene>
    <name evidence="2" type="ORF">THRCLA_06350</name>
</gene>
<reference evidence="2 3" key="1">
    <citation type="journal article" date="2014" name="Genome Biol. Evol.">
        <title>The secreted proteins of Achlya hypogyna and Thraustotheca clavata identify the ancestral oomycete secretome and reveal gene acquisitions by horizontal gene transfer.</title>
        <authorList>
            <person name="Misner I."/>
            <person name="Blouin N."/>
            <person name="Leonard G."/>
            <person name="Richards T.A."/>
            <person name="Lane C.E."/>
        </authorList>
    </citation>
    <scope>NUCLEOTIDE SEQUENCE [LARGE SCALE GENOMIC DNA]</scope>
    <source>
        <strain evidence="2 3">ATCC 34112</strain>
    </source>
</reference>
<feature type="compositionally biased region" description="Low complexity" evidence="1">
    <location>
        <begin position="148"/>
        <end position="168"/>
    </location>
</feature>
<dbReference type="EMBL" id="JNBS01001779">
    <property type="protein sequence ID" value="OQR99869.1"/>
    <property type="molecule type" value="Genomic_DNA"/>
</dbReference>
<dbReference type="AlphaFoldDB" id="A0A1V9ZPG7"/>
<accession>A0A1V9ZPG7</accession>
<name>A0A1V9ZPG7_9STRA</name>